<comment type="catalytic activity">
    <reaction evidence="3">
        <text>L-histidyl-glycine(out) = L-histidyl-glycine(in)</text>
        <dbReference type="Rhea" id="RHEA:79395"/>
        <dbReference type="ChEBI" id="CHEBI:229957"/>
    </reaction>
</comment>
<keyword evidence="20" id="KW-0812">Transmembrane</keyword>
<feature type="compositionally biased region" description="Polar residues" evidence="19">
    <location>
        <begin position="37"/>
        <end position="51"/>
    </location>
</feature>
<evidence type="ECO:0000256" key="8">
    <source>
        <dbReference type="ARBA" id="ARBA00044898"/>
    </source>
</evidence>
<comment type="subcellular location">
    <subcellularLocation>
        <location evidence="1">Membrane</location>
        <topology evidence="1">Multi-pass membrane protein</topology>
    </subcellularLocation>
</comment>
<comment type="catalytic activity">
    <reaction evidence="10">
        <text>L-lysyl-L-lysine(out) = L-lysyl-L-lysine(in)</text>
        <dbReference type="Rhea" id="RHEA:79403"/>
        <dbReference type="ChEBI" id="CHEBI:229956"/>
    </reaction>
</comment>
<comment type="catalytic activity">
    <reaction evidence="11">
        <text>L-arginyl-glycine(out) = L-arginyl-glycine(in)</text>
        <dbReference type="Rhea" id="RHEA:79391"/>
        <dbReference type="ChEBI" id="CHEBI:229955"/>
    </reaction>
</comment>
<protein>
    <recommendedName>
        <fullName evidence="15">Lysosomal dipeptide transporter MFSD1</fullName>
    </recommendedName>
    <alternativeName>
        <fullName evidence="16">Major facilitator superfamily domain-containing protein 1</fullName>
    </alternativeName>
</protein>
<feature type="transmembrane region" description="Helical" evidence="20">
    <location>
        <begin position="597"/>
        <end position="620"/>
    </location>
</feature>
<feature type="transmembrane region" description="Helical" evidence="20">
    <location>
        <begin position="369"/>
        <end position="387"/>
    </location>
</feature>
<dbReference type="Gene3D" id="1.20.1250.20">
    <property type="entry name" value="MFS general substrate transporter like domains"/>
    <property type="match status" value="2"/>
</dbReference>
<comment type="catalytic activity">
    <reaction evidence="6">
        <text>L-lysyl-L-alpha-amino acid(out) = L-lysyl-L-alpha-amino acid(in)</text>
        <dbReference type="Rhea" id="RHEA:79387"/>
        <dbReference type="ChEBI" id="CHEBI:229965"/>
    </reaction>
</comment>
<evidence type="ECO:0000256" key="20">
    <source>
        <dbReference type="SAM" id="Phobius"/>
    </source>
</evidence>
<dbReference type="EMBL" id="PQFF01000570">
    <property type="protein sequence ID" value="RHZ44587.1"/>
    <property type="molecule type" value="Genomic_DNA"/>
</dbReference>
<proteinExistence type="predicted"/>
<evidence type="ECO:0000256" key="10">
    <source>
        <dbReference type="ARBA" id="ARBA00044900"/>
    </source>
</evidence>
<feature type="transmembrane region" description="Helical" evidence="20">
    <location>
        <begin position="394"/>
        <end position="412"/>
    </location>
</feature>
<feature type="transmembrane region" description="Helical" evidence="20">
    <location>
        <begin position="328"/>
        <end position="349"/>
    </location>
</feature>
<dbReference type="STRING" id="1348612.A0A397G1K6"/>
<sequence length="635" mass="69871">MEQTGLSNVINITEESEETEEAEEADESDEDLDFLPSFSQPSLSNLDSKSENSSYALEDRELLIKNNHSNSTHKESDSSAISNMNNMGNSNPGGSRKVVDNSEKILKMCAMACACTFGVGSHFSSHIIGPMKGILMERLDLTNTQFSLLVASLTLCNTVIPIVSGLLVARFGTTRSSLVITTVILVGMIIVSAASWTGKVGLMIVGFMVFGVGFAPLTIVQETIIVQFFHGSGLGFALAVGLTLGRLSSFIATVLAVPLSMMPPLTYRTPFIAATFTCFVSWVMNFVYIILLKQADNRKNHNKGGVALLQVVEKKKVHWNAIFDLSDLFWWSLVVGLLCGSVLSPFVHLSSNIIKHRYSTTDLLASWDASIILLLPVIVYPFLGLFLDKYGCRLWILIYGSAAFLITYLLLLAPPNMMHPFPPIFLFATAHAVVPLTGVTLVPLLTKHVSTGLGLHKSVDNIGATLSQTFAGLLLDAHLKKPNYSVDDGNNNNVGNDGDHVDDDLVVLRMFAVISGLGLIGCYAFWWFDKKYKGGFLNSKNNSIVNNSNNHHENDNNNKYEHIREEETSNGERILPMNLEEETNKTKIAASKMRKRTIIYMWIMGTLLCVCWIIFFVVSYEKAGVHASKSSSNEL</sequence>
<evidence type="ECO:0000256" key="17">
    <source>
        <dbReference type="ARBA" id="ARBA00045709"/>
    </source>
</evidence>
<comment type="catalytic activity">
    <reaction evidence="12">
        <text>L-histidyl-L-alpha-amino acid(out) = L-histidyl-L-alpha-amino acid(in)</text>
        <dbReference type="Rhea" id="RHEA:79379"/>
        <dbReference type="ChEBI" id="CHEBI:229964"/>
    </reaction>
</comment>
<feature type="compositionally biased region" description="Acidic residues" evidence="19">
    <location>
        <begin position="14"/>
        <end position="33"/>
    </location>
</feature>
<dbReference type="InterPro" id="IPR011701">
    <property type="entry name" value="MFS"/>
</dbReference>
<evidence type="ECO:0000256" key="6">
    <source>
        <dbReference type="ARBA" id="ARBA00044891"/>
    </source>
</evidence>
<dbReference type="Proteomes" id="UP000266861">
    <property type="component" value="Unassembled WGS sequence"/>
</dbReference>
<comment type="catalytic activity">
    <reaction evidence="9">
        <text>L-arginyl-L-alpha-amino acid(out) = L-arginyl-L-alpha-amino acid(in)</text>
        <dbReference type="Rhea" id="RHEA:79371"/>
        <dbReference type="ChEBI" id="CHEBI:84315"/>
    </reaction>
</comment>
<comment type="catalytic activity">
    <reaction evidence="13">
        <text>L-alanyl-L-lysine(out) = L-alanyl-L-lysine(in)</text>
        <dbReference type="Rhea" id="RHEA:79415"/>
        <dbReference type="ChEBI" id="CHEBI:192470"/>
    </reaction>
</comment>
<evidence type="ECO:0000256" key="3">
    <source>
        <dbReference type="ARBA" id="ARBA00044878"/>
    </source>
</evidence>
<dbReference type="InterPro" id="IPR036259">
    <property type="entry name" value="MFS_trans_sf"/>
</dbReference>
<comment type="caution">
    <text evidence="22">The sequence shown here is derived from an EMBL/GenBank/DDBJ whole genome shotgun (WGS) entry which is preliminary data.</text>
</comment>
<feature type="compositionally biased region" description="Polar residues" evidence="19">
    <location>
        <begin position="1"/>
        <end position="11"/>
    </location>
</feature>
<feature type="region of interest" description="Disordered" evidence="19">
    <location>
        <begin position="66"/>
        <end position="97"/>
    </location>
</feature>
<keyword evidence="23" id="KW-1185">Reference proteome</keyword>
<dbReference type="PROSITE" id="PS50850">
    <property type="entry name" value="MFS"/>
    <property type="match status" value="1"/>
</dbReference>
<evidence type="ECO:0000256" key="5">
    <source>
        <dbReference type="ARBA" id="ARBA00044884"/>
    </source>
</evidence>
<feature type="transmembrane region" description="Helical" evidence="20">
    <location>
        <begin position="176"/>
        <end position="194"/>
    </location>
</feature>
<evidence type="ECO:0000256" key="11">
    <source>
        <dbReference type="ARBA" id="ARBA00044903"/>
    </source>
</evidence>
<feature type="transmembrane region" description="Helical" evidence="20">
    <location>
        <begin position="271"/>
        <end position="291"/>
    </location>
</feature>
<dbReference type="GO" id="GO:0022857">
    <property type="term" value="F:transmembrane transporter activity"/>
    <property type="evidence" value="ECO:0007669"/>
    <property type="project" value="InterPro"/>
</dbReference>
<evidence type="ECO:0000256" key="9">
    <source>
        <dbReference type="ARBA" id="ARBA00044899"/>
    </source>
</evidence>
<dbReference type="InterPro" id="IPR020846">
    <property type="entry name" value="MFS_dom"/>
</dbReference>
<evidence type="ECO:0000259" key="21">
    <source>
        <dbReference type="PROSITE" id="PS50850"/>
    </source>
</evidence>
<evidence type="ECO:0000256" key="14">
    <source>
        <dbReference type="ARBA" id="ARBA00044924"/>
    </source>
</evidence>
<evidence type="ECO:0000256" key="15">
    <source>
        <dbReference type="ARBA" id="ARBA00044985"/>
    </source>
</evidence>
<evidence type="ECO:0000256" key="19">
    <source>
        <dbReference type="SAM" id="MobiDB-lite"/>
    </source>
</evidence>
<comment type="subunit">
    <text evidence="18">Homodimer. Interacts with lysosomal protein GLMP (via lumenal domain); the interaction starts while both proteins are still in the endoplasmic reticulum and is required for stabilization of MFSD1 in lysosomes but has no direct effect on its targeting to lysosomes or transporter activity.</text>
</comment>
<comment type="catalytic activity">
    <reaction evidence="14">
        <text>L-lysyl-glycine(out) = L-lysyl-glycine(in)</text>
        <dbReference type="Rhea" id="RHEA:79407"/>
        <dbReference type="ChEBI" id="CHEBI:191202"/>
    </reaction>
</comment>
<evidence type="ECO:0000256" key="16">
    <source>
        <dbReference type="ARBA" id="ARBA00045018"/>
    </source>
</evidence>
<dbReference type="Pfam" id="PF07690">
    <property type="entry name" value="MFS_1"/>
    <property type="match status" value="1"/>
</dbReference>
<evidence type="ECO:0000256" key="7">
    <source>
        <dbReference type="ARBA" id="ARBA00044893"/>
    </source>
</evidence>
<dbReference type="AlphaFoldDB" id="A0A397G1K6"/>
<feature type="transmembrane region" description="Helical" evidence="20">
    <location>
        <begin position="506"/>
        <end position="528"/>
    </location>
</feature>
<evidence type="ECO:0000256" key="18">
    <source>
        <dbReference type="ARBA" id="ARBA00046376"/>
    </source>
</evidence>
<accession>A0A397G1K6</accession>
<dbReference type="PANTHER" id="PTHR23512">
    <property type="entry name" value="MAJOR FACILITATOR SUPERFAMILY DOMAIN-CONTAINING PROTEIN 1"/>
    <property type="match status" value="1"/>
</dbReference>
<evidence type="ECO:0000256" key="1">
    <source>
        <dbReference type="ARBA" id="ARBA00004141"/>
    </source>
</evidence>
<dbReference type="PANTHER" id="PTHR23512:SF12">
    <property type="entry name" value="TRANSPORTER, PUTATIVE (AFU_ORTHOLOGUE AFUA_4G00260)-RELATED"/>
    <property type="match status" value="1"/>
</dbReference>
<comment type="function">
    <text evidence="17">Lysosomal dipeptide uniporter that selectively exports lysine, arginine or histidine-containing dipeptides with a net positive charge from the lysosome lumen into the cytosol. Could play a role in a specific type of protein O-glycosylation indirectly regulating macrophages migration and tissue invasion. Also essential for liver homeostasis.</text>
</comment>
<feature type="transmembrane region" description="Helical" evidence="20">
    <location>
        <begin position="424"/>
        <end position="446"/>
    </location>
</feature>
<feature type="domain" description="Major facilitator superfamily (MFS) profile" evidence="21">
    <location>
        <begin position="110"/>
        <end position="533"/>
    </location>
</feature>
<feature type="transmembrane region" description="Helical" evidence="20">
    <location>
        <begin position="148"/>
        <end position="169"/>
    </location>
</feature>
<dbReference type="SUPFAM" id="SSF103473">
    <property type="entry name" value="MFS general substrate transporter"/>
    <property type="match status" value="1"/>
</dbReference>
<keyword evidence="20" id="KW-0472">Membrane</keyword>
<evidence type="ECO:0000313" key="23">
    <source>
        <dbReference type="Proteomes" id="UP000266861"/>
    </source>
</evidence>
<dbReference type="OrthoDB" id="424834at2759"/>
<comment type="catalytic activity">
    <reaction evidence="7">
        <text>L-alpha-aminoacyl-L-lysine(out) = L-alpha-aminoacyl-L-lysine(in)</text>
        <dbReference type="Rhea" id="RHEA:79383"/>
        <dbReference type="ChEBI" id="CHEBI:229966"/>
    </reaction>
</comment>
<evidence type="ECO:0000256" key="2">
    <source>
        <dbReference type="ARBA" id="ARBA00044876"/>
    </source>
</evidence>
<feature type="region of interest" description="Disordered" evidence="19">
    <location>
        <begin position="1"/>
        <end position="51"/>
    </location>
</feature>
<gene>
    <name evidence="22" type="ORF">Glove_718g24</name>
</gene>
<evidence type="ECO:0000256" key="4">
    <source>
        <dbReference type="ARBA" id="ARBA00044881"/>
    </source>
</evidence>
<dbReference type="GO" id="GO:0016020">
    <property type="term" value="C:membrane"/>
    <property type="evidence" value="ECO:0007669"/>
    <property type="project" value="UniProtKB-SubCell"/>
</dbReference>
<comment type="catalytic activity">
    <reaction evidence="4">
        <text>L-alpha-aminoacyl-L-arginine(out) = L-alpha-aminoacyl-L-arginine(in)</text>
        <dbReference type="Rhea" id="RHEA:79367"/>
        <dbReference type="ChEBI" id="CHEBI:229968"/>
    </reaction>
</comment>
<comment type="catalytic activity">
    <reaction evidence="5">
        <text>L-alpha-aminoacyl-L-histidine(out) = L-alpha-aminoacyl-L-histidine(in)</text>
        <dbReference type="Rhea" id="RHEA:79375"/>
        <dbReference type="ChEBI" id="CHEBI:229967"/>
    </reaction>
</comment>
<name>A0A397G1K6_9GLOM</name>
<evidence type="ECO:0000256" key="13">
    <source>
        <dbReference type="ARBA" id="ARBA00044919"/>
    </source>
</evidence>
<comment type="catalytic activity">
    <reaction evidence="2">
        <text>L-lysyl-L-alanine(out) = L-lysyl-L-alanine(in)</text>
        <dbReference type="Rhea" id="RHEA:79399"/>
        <dbReference type="ChEBI" id="CHEBI:229954"/>
    </reaction>
</comment>
<reference evidence="22 23" key="1">
    <citation type="submission" date="2018-08" db="EMBL/GenBank/DDBJ databases">
        <title>Genome and evolution of the arbuscular mycorrhizal fungus Diversispora epigaea (formerly Glomus versiforme) and its bacterial endosymbionts.</title>
        <authorList>
            <person name="Sun X."/>
            <person name="Fei Z."/>
            <person name="Harrison M."/>
        </authorList>
    </citation>
    <scope>NUCLEOTIDE SEQUENCE [LARGE SCALE GENOMIC DNA]</scope>
    <source>
        <strain evidence="22 23">IT104</strain>
    </source>
</reference>
<dbReference type="InterPro" id="IPR052187">
    <property type="entry name" value="MFSD1"/>
</dbReference>
<evidence type="ECO:0000313" key="22">
    <source>
        <dbReference type="EMBL" id="RHZ44587.1"/>
    </source>
</evidence>
<feature type="transmembrane region" description="Helical" evidence="20">
    <location>
        <begin position="232"/>
        <end position="259"/>
    </location>
</feature>
<feature type="transmembrane region" description="Helical" evidence="20">
    <location>
        <begin position="200"/>
        <end position="220"/>
    </location>
</feature>
<organism evidence="22 23">
    <name type="scientific">Diversispora epigaea</name>
    <dbReference type="NCBI Taxonomy" id="1348612"/>
    <lineage>
        <taxon>Eukaryota</taxon>
        <taxon>Fungi</taxon>
        <taxon>Fungi incertae sedis</taxon>
        <taxon>Mucoromycota</taxon>
        <taxon>Glomeromycotina</taxon>
        <taxon>Glomeromycetes</taxon>
        <taxon>Diversisporales</taxon>
        <taxon>Diversisporaceae</taxon>
        <taxon>Diversispora</taxon>
    </lineage>
</organism>
<comment type="catalytic activity">
    <reaction evidence="8">
        <text>L-aspartyl-L-lysine(out) = L-aspartyl-L-lysine(in)</text>
        <dbReference type="Rhea" id="RHEA:79411"/>
        <dbReference type="ChEBI" id="CHEBI:229953"/>
    </reaction>
</comment>
<evidence type="ECO:0000256" key="12">
    <source>
        <dbReference type="ARBA" id="ARBA00044912"/>
    </source>
</evidence>
<feature type="compositionally biased region" description="Low complexity" evidence="19">
    <location>
        <begin position="78"/>
        <end position="95"/>
    </location>
</feature>
<keyword evidence="20" id="KW-1133">Transmembrane helix</keyword>